<evidence type="ECO:0000256" key="1">
    <source>
        <dbReference type="ARBA" id="ARBA00022658"/>
    </source>
</evidence>
<name>A0ABQ8LWY0_LABRO</name>
<dbReference type="Gene3D" id="3.40.50.11500">
    <property type="match status" value="1"/>
</dbReference>
<feature type="domain" description="UDENN" evidence="2">
    <location>
        <begin position="115"/>
        <end position="581"/>
    </location>
</feature>
<dbReference type="Pfam" id="PF02141">
    <property type="entry name" value="DENN"/>
    <property type="match status" value="1"/>
</dbReference>
<dbReference type="SMART" id="SM00799">
    <property type="entry name" value="DENN"/>
    <property type="match status" value="1"/>
</dbReference>
<evidence type="ECO:0000313" key="4">
    <source>
        <dbReference type="Proteomes" id="UP000830375"/>
    </source>
</evidence>
<dbReference type="InterPro" id="IPR051696">
    <property type="entry name" value="DENN_Domain_GEFs"/>
</dbReference>
<dbReference type="InterPro" id="IPR043153">
    <property type="entry name" value="DENN_C"/>
</dbReference>
<reference evidence="3 4" key="1">
    <citation type="submission" date="2022-01" db="EMBL/GenBank/DDBJ databases">
        <title>A high-quality chromosome-level genome assembly of rohu carp, Labeo rohita.</title>
        <authorList>
            <person name="Arick M.A. II"/>
            <person name="Hsu C.-Y."/>
            <person name="Magbanua Z."/>
            <person name="Pechanova O."/>
            <person name="Grover C."/>
            <person name="Miller E."/>
            <person name="Thrash A."/>
            <person name="Ezzel L."/>
            <person name="Alam S."/>
            <person name="Benzie J."/>
            <person name="Hamilton M."/>
            <person name="Karsi A."/>
            <person name="Lawrence M.L."/>
            <person name="Peterson D.G."/>
        </authorList>
    </citation>
    <scope>NUCLEOTIDE SEQUENCE [LARGE SCALE GENOMIC DNA]</scope>
    <source>
        <strain evidence="4">BAU-BD-2019</strain>
        <tissue evidence="3">Blood</tissue>
    </source>
</reference>
<organism evidence="3 4">
    <name type="scientific">Labeo rohita</name>
    <name type="common">Indian major carp</name>
    <name type="synonym">Cyprinus rohita</name>
    <dbReference type="NCBI Taxonomy" id="84645"/>
    <lineage>
        <taxon>Eukaryota</taxon>
        <taxon>Metazoa</taxon>
        <taxon>Chordata</taxon>
        <taxon>Craniata</taxon>
        <taxon>Vertebrata</taxon>
        <taxon>Euteleostomi</taxon>
        <taxon>Actinopterygii</taxon>
        <taxon>Neopterygii</taxon>
        <taxon>Teleostei</taxon>
        <taxon>Ostariophysi</taxon>
        <taxon>Cypriniformes</taxon>
        <taxon>Cyprinidae</taxon>
        <taxon>Labeoninae</taxon>
        <taxon>Labeonini</taxon>
        <taxon>Labeo</taxon>
    </lineage>
</organism>
<accession>A0ABQ8LWY0</accession>
<dbReference type="InterPro" id="IPR057977">
    <property type="entry name" value="TPR_DENND3"/>
</dbReference>
<dbReference type="SMART" id="SM00801">
    <property type="entry name" value="dDENN"/>
    <property type="match status" value="1"/>
</dbReference>
<keyword evidence="1" id="KW-0344">Guanine-nucleotide releasing factor</keyword>
<dbReference type="InterPro" id="IPR005113">
    <property type="entry name" value="uDENN_dom"/>
</dbReference>
<dbReference type="PROSITE" id="PS50211">
    <property type="entry name" value="DENN"/>
    <property type="match status" value="1"/>
</dbReference>
<proteinExistence type="predicted"/>
<dbReference type="SUPFAM" id="SSF50978">
    <property type="entry name" value="WD40 repeat-like"/>
    <property type="match status" value="1"/>
</dbReference>
<protein>
    <submittedName>
        <fullName evidence="3">DENN domain-containing protein 3</fullName>
    </submittedName>
</protein>
<dbReference type="InterPro" id="IPR036322">
    <property type="entry name" value="WD40_repeat_dom_sf"/>
</dbReference>
<dbReference type="Pfam" id="PF03456">
    <property type="entry name" value="uDENN"/>
    <property type="match status" value="1"/>
</dbReference>
<dbReference type="Gene3D" id="3.30.450.200">
    <property type="match status" value="1"/>
</dbReference>
<dbReference type="InterPro" id="IPR005112">
    <property type="entry name" value="dDENN_dom"/>
</dbReference>
<evidence type="ECO:0000313" key="3">
    <source>
        <dbReference type="EMBL" id="KAI2655150.1"/>
    </source>
</evidence>
<dbReference type="Gene3D" id="2.130.10.10">
    <property type="entry name" value="YVTN repeat-like/Quinoprotein amine dehydrogenase"/>
    <property type="match status" value="2"/>
</dbReference>
<dbReference type="EMBL" id="JACTAM010000016">
    <property type="protein sequence ID" value="KAI2655150.1"/>
    <property type="molecule type" value="Genomic_DNA"/>
</dbReference>
<dbReference type="SMART" id="SM00800">
    <property type="entry name" value="uDENN"/>
    <property type="match status" value="1"/>
</dbReference>
<dbReference type="Proteomes" id="UP000830375">
    <property type="component" value="Unassembled WGS sequence"/>
</dbReference>
<dbReference type="PANTHER" id="PTHR12296:SF21">
    <property type="entry name" value="DENN DOMAIN-CONTAINING PROTEIN 3"/>
    <property type="match status" value="1"/>
</dbReference>
<dbReference type="InterPro" id="IPR037516">
    <property type="entry name" value="Tripartite_DENN"/>
</dbReference>
<sequence>MATLPAQISTAQLGCRLPGLGRTNYGSFPGEITKLEKGRSYEEWRFCRFPMADGLPSGLLEACVVVGPANNKLKELSQVNGSPLPLLDPEVLQVHAPPFLSKESLSEPDVGNVSQNQQQRFFIKKKNDRPVIKAGNPKEETTEDVRVPKDLDLVALPQLCFPGGLQITKEQKEEQFHFLVFTDMFGNQSHGVVLQFSRLIQEGLQNGHRHLYKSPQLYIAYAICVISKHPYYNALRDCLSSLLGQLKICQMTDMEEQVKEFSAKLALVPVPPPGQLYVVGSFSKVFTLQPLTIVLPSREDKNHPVIDLDLHLPLLCFKTRELLQIIASILTEQRMVFFSSDWAKLTLIVECFMLYIWPLHWQHPLVPILSQKMLDFVMAPTAFLMGCHISHYEEVAQVWHIKMLIRQHDYCAGQMADSVYGIVWLTDDLILINIDEGTVSCSGCHYIDVPDTPQAAAERFKCRFVIVLLDLHVERKVCSYTMTWKWFIRETVAILMSCGCREDWQHSLNLDIQNITLELIVNMFRDVSDYLNHEHRVFNTDEFLKTREPGDQPFYKKVLETHIFHSFLKERLNGKIDKFTQMDLSTQTEDQILSKSLDYSRRPTIKEIKILRSESLKSGLSKRLGSSLPDLDNKKHLTLPKQMSPTKTIPEKSMNTPVRPVKNFQLPEFPSPLTYPNVIHYIGDVILQLNKAISASPAVDSFLLARYFYLRGLINMLCSKRLNALSDFQNLYKTDIEIFPEELVKTLTDSLQMEERAQAEKRPELKSLICQVKNNENSEHVESDCHVRKFELPKTPMQLEEFVTCTQQSGIVRDMATSERLFEALTVGGPKHINPEMFRLFYTFWKQAEAQEIDLPVEVLEHLDNNECVYKLSSSVKTNYGVGKIAMTQKRLFLLTVGRRVYVEITKFRDIEEVKISTASFSLLRVPSLKIKNSLRQEIFEANLKSECELWNLMVKEMWAGRMMADNHKDPQYVQQALTNVLLMDAVVACLETQKAVCAASKLAYNEKQRQEVPMIIPRPTAETLKHKINPSQYMTNPQSVDVLLYTPGQLTIPDKDVDRNPKLWCALSCGKVVVFDAVSWSLKQNYIHLGESRLNCMMGLGQEQVWIGSQDSVIYIINTRSMLCHKQLTEHHGEVTDFALEKLNTENRSSADGTVIVWIVPSLKVKRQFQLSCDRLQSIQVYDDALWCGARDCVMKLSPSGALLCKISLPDDVKTTAFSRVTLLMERRQIWTSFTDSAELCIWDSSDPVKPPNRVTLPNCSGVTCMIRVKDQVWIGCSGGSGHSKVVGKIFVLDSESLKVEKELEAHEDTVQALFSVEDRYILSGSAKRDSKIAIWRVD</sequence>
<dbReference type="InterPro" id="IPR015943">
    <property type="entry name" value="WD40/YVTN_repeat-like_dom_sf"/>
</dbReference>
<comment type="caution">
    <text evidence="3">The sequence shown here is derived from an EMBL/GenBank/DDBJ whole genome shotgun (WGS) entry which is preliminary data.</text>
</comment>
<dbReference type="InterPro" id="IPR001194">
    <property type="entry name" value="cDENN_dom"/>
</dbReference>
<keyword evidence="4" id="KW-1185">Reference proteome</keyword>
<dbReference type="PANTHER" id="PTHR12296">
    <property type="entry name" value="DENN DOMAIN-CONTAINING PROTEIN 4"/>
    <property type="match status" value="1"/>
</dbReference>
<gene>
    <name evidence="3" type="ORF">H4Q32_017485</name>
</gene>
<evidence type="ECO:0000259" key="2">
    <source>
        <dbReference type="PROSITE" id="PS50211"/>
    </source>
</evidence>
<dbReference type="Pfam" id="PF25570">
    <property type="entry name" value="TPR_DENND3"/>
    <property type="match status" value="1"/>
</dbReference>